<protein>
    <submittedName>
        <fullName evidence="3">Uncharacterized protein</fullName>
    </submittedName>
</protein>
<sequence>MLAALLWTILASTAVAAPSPPPARGVELRWDAPSTCPDQAALRRQVEDILGAPLDAPRPRPLSIVAVIRDDAGTRSLRIFTVTAEGLRERALRYDRDCALLTRAAAVLIAITIDPTSIGRVDPEVLAFLDRPPDPAAATAPEPVTASTTAPEVTPEPAAVDPPPVAPVADPPSSPPPPEPPGTVEAPPEPAKMRPRWHPRGAARVTGGLGFGDLPAAGGGLGGAAALVFRHLRLELTAELWPLRQARIAGTDSGADFLLWTVGPRVCGVVHPHRLVELPLCAGVEAGRVRVANVRLENGHNNRVGWFAVVLAPSLAVVPLRRLAVWFSPELIVPTTRPTFVVEDLGPLHRPGAVALRFMLGVELRFP</sequence>
<evidence type="ECO:0000256" key="2">
    <source>
        <dbReference type="SAM" id="SignalP"/>
    </source>
</evidence>
<comment type="caution">
    <text evidence="3">The sequence shown here is derived from an EMBL/GenBank/DDBJ whole genome shotgun (WGS) entry which is preliminary data.</text>
</comment>
<feature type="signal peptide" evidence="2">
    <location>
        <begin position="1"/>
        <end position="16"/>
    </location>
</feature>
<dbReference type="RefSeq" id="WP_271999630.1">
    <property type="nucleotide sequence ID" value="NZ_JAQNDN010000010.1"/>
</dbReference>
<proteinExistence type="predicted"/>
<dbReference type="Proteomes" id="UP001217838">
    <property type="component" value="Unassembled WGS sequence"/>
</dbReference>
<evidence type="ECO:0000256" key="1">
    <source>
        <dbReference type="SAM" id="MobiDB-lite"/>
    </source>
</evidence>
<organism evidence="3 4">
    <name type="scientific">Nannocystis radixulma</name>
    <dbReference type="NCBI Taxonomy" id="2995305"/>
    <lineage>
        <taxon>Bacteria</taxon>
        <taxon>Pseudomonadati</taxon>
        <taxon>Myxococcota</taxon>
        <taxon>Polyangia</taxon>
        <taxon>Nannocystales</taxon>
        <taxon>Nannocystaceae</taxon>
        <taxon>Nannocystis</taxon>
    </lineage>
</organism>
<dbReference type="EMBL" id="JAQNDN010000010">
    <property type="protein sequence ID" value="MDC0669825.1"/>
    <property type="molecule type" value="Genomic_DNA"/>
</dbReference>
<evidence type="ECO:0000313" key="3">
    <source>
        <dbReference type="EMBL" id="MDC0669825.1"/>
    </source>
</evidence>
<reference evidence="3 4" key="1">
    <citation type="submission" date="2022-11" db="EMBL/GenBank/DDBJ databases">
        <title>Minimal conservation of predation-associated metabolite biosynthetic gene clusters underscores biosynthetic potential of Myxococcota including descriptions for ten novel species: Archangium lansinium sp. nov., Myxococcus landrumus sp. nov., Nannocystis bai.</title>
        <authorList>
            <person name="Ahearne A."/>
            <person name="Stevens C."/>
            <person name="Dowd S."/>
        </authorList>
    </citation>
    <scope>NUCLEOTIDE SEQUENCE [LARGE SCALE GENOMIC DNA]</scope>
    <source>
        <strain evidence="3 4">NCELM</strain>
    </source>
</reference>
<keyword evidence="2" id="KW-0732">Signal</keyword>
<accession>A0ABT5B6T5</accession>
<name>A0ABT5B6T5_9BACT</name>
<keyword evidence="4" id="KW-1185">Reference proteome</keyword>
<feature type="chain" id="PRO_5045132404" evidence="2">
    <location>
        <begin position="17"/>
        <end position="367"/>
    </location>
</feature>
<feature type="compositionally biased region" description="Pro residues" evidence="1">
    <location>
        <begin position="160"/>
        <end position="181"/>
    </location>
</feature>
<feature type="compositionally biased region" description="Low complexity" evidence="1">
    <location>
        <begin position="136"/>
        <end position="159"/>
    </location>
</feature>
<evidence type="ECO:0000313" key="4">
    <source>
        <dbReference type="Proteomes" id="UP001217838"/>
    </source>
</evidence>
<feature type="region of interest" description="Disordered" evidence="1">
    <location>
        <begin position="132"/>
        <end position="196"/>
    </location>
</feature>
<gene>
    <name evidence="3" type="ORF">POL58_18875</name>
</gene>